<dbReference type="OrthoDB" id="10071681at2759"/>
<evidence type="ECO:0000313" key="3">
    <source>
        <dbReference type="Proteomes" id="UP000678393"/>
    </source>
</evidence>
<feature type="non-terminal residue" evidence="2">
    <location>
        <position position="171"/>
    </location>
</feature>
<evidence type="ECO:0000256" key="1">
    <source>
        <dbReference type="SAM" id="MobiDB-lite"/>
    </source>
</evidence>
<comment type="caution">
    <text evidence="2">The sequence shown here is derived from an EMBL/GenBank/DDBJ whole genome shotgun (WGS) entry which is preliminary data.</text>
</comment>
<protein>
    <submittedName>
        <fullName evidence="2">Uncharacterized protein</fullName>
    </submittedName>
</protein>
<proteinExistence type="predicted"/>
<dbReference type="EMBL" id="CAJHNH020000189">
    <property type="protein sequence ID" value="CAG5115956.1"/>
    <property type="molecule type" value="Genomic_DNA"/>
</dbReference>
<gene>
    <name evidence="2" type="ORF">CUNI_LOCUS1514</name>
</gene>
<feature type="region of interest" description="Disordered" evidence="1">
    <location>
        <begin position="127"/>
        <end position="149"/>
    </location>
</feature>
<feature type="region of interest" description="Disordered" evidence="1">
    <location>
        <begin position="89"/>
        <end position="113"/>
    </location>
</feature>
<feature type="compositionally biased region" description="Polar residues" evidence="1">
    <location>
        <begin position="127"/>
        <end position="143"/>
    </location>
</feature>
<dbReference type="Proteomes" id="UP000678393">
    <property type="component" value="Unassembled WGS sequence"/>
</dbReference>
<accession>A0A8S3YNM5</accession>
<name>A0A8S3YNM5_9EUPU</name>
<organism evidence="2 3">
    <name type="scientific">Candidula unifasciata</name>
    <dbReference type="NCBI Taxonomy" id="100452"/>
    <lineage>
        <taxon>Eukaryota</taxon>
        <taxon>Metazoa</taxon>
        <taxon>Spiralia</taxon>
        <taxon>Lophotrochozoa</taxon>
        <taxon>Mollusca</taxon>
        <taxon>Gastropoda</taxon>
        <taxon>Heterobranchia</taxon>
        <taxon>Euthyneura</taxon>
        <taxon>Panpulmonata</taxon>
        <taxon>Eupulmonata</taxon>
        <taxon>Stylommatophora</taxon>
        <taxon>Helicina</taxon>
        <taxon>Helicoidea</taxon>
        <taxon>Geomitridae</taxon>
        <taxon>Candidula</taxon>
    </lineage>
</organism>
<sequence length="171" mass="18612">MSAQEDMLTPRGNIEGFLATAKEDNTTPDVSKRAATSSSASTVFKIPDQPESFIAPRLLVSSNTAPTPGSKFTPRTNVFNLIHFTEDSEQTPTVRGSDWLDQASSESGVSATKHPEWVQEVNLSPMSLSHTSEGQEDSPSTVKQVFKRPRRSFHIPVPKRVVMAQAASKGI</sequence>
<feature type="region of interest" description="Disordered" evidence="1">
    <location>
        <begin position="1"/>
        <end position="42"/>
    </location>
</feature>
<reference evidence="2" key="1">
    <citation type="submission" date="2021-04" db="EMBL/GenBank/DDBJ databases">
        <authorList>
            <consortium name="Molecular Ecology Group"/>
        </authorList>
    </citation>
    <scope>NUCLEOTIDE SEQUENCE</scope>
</reference>
<keyword evidence="3" id="KW-1185">Reference proteome</keyword>
<dbReference type="AlphaFoldDB" id="A0A8S3YNM5"/>
<evidence type="ECO:0000313" key="2">
    <source>
        <dbReference type="EMBL" id="CAG5115956.1"/>
    </source>
</evidence>